<keyword evidence="2" id="KW-1185">Reference proteome</keyword>
<comment type="caution">
    <text evidence="1">The sequence shown here is derived from an EMBL/GenBank/DDBJ whole genome shotgun (WGS) entry which is preliminary data.</text>
</comment>
<dbReference type="Gene3D" id="1.10.510.10">
    <property type="entry name" value="Transferase(Phosphotransferase) domain 1"/>
    <property type="match status" value="1"/>
</dbReference>
<dbReference type="InterPro" id="IPR011009">
    <property type="entry name" value="Kinase-like_dom_sf"/>
</dbReference>
<dbReference type="Proteomes" id="UP000789901">
    <property type="component" value="Unassembled WGS sequence"/>
</dbReference>
<protein>
    <submittedName>
        <fullName evidence="1">3062_t:CDS:1</fullName>
    </submittedName>
</protein>
<dbReference type="EMBL" id="CAJVQB010019759">
    <property type="protein sequence ID" value="CAG8792216.1"/>
    <property type="molecule type" value="Genomic_DNA"/>
</dbReference>
<gene>
    <name evidence="1" type="ORF">GMARGA_LOCUS21414</name>
</gene>
<organism evidence="1 2">
    <name type="scientific">Gigaspora margarita</name>
    <dbReference type="NCBI Taxonomy" id="4874"/>
    <lineage>
        <taxon>Eukaryota</taxon>
        <taxon>Fungi</taxon>
        <taxon>Fungi incertae sedis</taxon>
        <taxon>Mucoromycota</taxon>
        <taxon>Glomeromycotina</taxon>
        <taxon>Glomeromycetes</taxon>
        <taxon>Diversisporales</taxon>
        <taxon>Gigasporaceae</taxon>
        <taxon>Gigaspora</taxon>
    </lineage>
</organism>
<evidence type="ECO:0000313" key="2">
    <source>
        <dbReference type="Proteomes" id="UP000789901"/>
    </source>
</evidence>
<feature type="non-terminal residue" evidence="1">
    <location>
        <position position="1"/>
    </location>
</feature>
<sequence length="112" mass="13125">LGVLFWELSSGVAPFKAFKDRVIRMTIHLIRGNRETPINGTPVDFKNLNHTAWGGDPDSRLDIREICKKFDHIQIEQVLYYFLLKFLKKCNRLISQVVNYNKLLNNFPNCQM</sequence>
<name>A0ABN7VQ09_GIGMA</name>
<dbReference type="SUPFAM" id="SSF56112">
    <property type="entry name" value="Protein kinase-like (PK-like)"/>
    <property type="match status" value="1"/>
</dbReference>
<reference evidence="1 2" key="1">
    <citation type="submission" date="2021-06" db="EMBL/GenBank/DDBJ databases">
        <authorList>
            <person name="Kallberg Y."/>
            <person name="Tangrot J."/>
            <person name="Rosling A."/>
        </authorList>
    </citation>
    <scope>NUCLEOTIDE SEQUENCE [LARGE SCALE GENOMIC DNA]</scope>
    <source>
        <strain evidence="1 2">120-4 pot B 10/14</strain>
    </source>
</reference>
<proteinExistence type="predicted"/>
<accession>A0ABN7VQ09</accession>
<evidence type="ECO:0000313" key="1">
    <source>
        <dbReference type="EMBL" id="CAG8792216.1"/>
    </source>
</evidence>